<name>A0A2H0X8R4_UNCKA</name>
<reference evidence="2" key="1">
    <citation type="submission" date="2017-09" db="EMBL/GenBank/DDBJ databases">
        <title>Depth-based differentiation of microbial function through sediment-hosted aquifers and enrichment of novel symbionts in the deep terrestrial subsurface.</title>
        <authorList>
            <person name="Probst A.J."/>
            <person name="Ladd B."/>
            <person name="Jarett J.K."/>
            <person name="Geller-Mcgrath D.E."/>
            <person name="Sieber C.M.K."/>
            <person name="Emerson J.B."/>
            <person name="Anantharaman K."/>
            <person name="Thomas B.C."/>
            <person name="Malmstrom R."/>
            <person name="Stieglmeier M."/>
            <person name="Klingl A."/>
            <person name="Woyke T."/>
            <person name="Ryan C.M."/>
            <person name="Banfield J.F."/>
        </authorList>
    </citation>
    <scope>NUCLEOTIDE SEQUENCE [LARGE SCALE GENOMIC DNA]</scope>
</reference>
<gene>
    <name evidence="1" type="ORF">COT51_03355</name>
</gene>
<proteinExistence type="predicted"/>
<comment type="caution">
    <text evidence="1">The sequence shown here is derived from an EMBL/GenBank/DDBJ whole genome shotgun (WGS) entry which is preliminary data.</text>
</comment>
<protein>
    <recommendedName>
        <fullName evidence="3">PsbP C-terminal domain-containing protein</fullName>
    </recommendedName>
</protein>
<evidence type="ECO:0000313" key="1">
    <source>
        <dbReference type="EMBL" id="PIS21323.1"/>
    </source>
</evidence>
<accession>A0A2H0X8R4</accession>
<dbReference type="Proteomes" id="UP000231098">
    <property type="component" value="Unassembled WGS sequence"/>
</dbReference>
<organism evidence="1 2">
    <name type="scientific">candidate division WWE3 bacterium CG08_land_8_20_14_0_20_41_15</name>
    <dbReference type="NCBI Taxonomy" id="1975086"/>
    <lineage>
        <taxon>Bacteria</taxon>
        <taxon>Katanobacteria</taxon>
    </lineage>
</organism>
<dbReference type="EMBL" id="PEYV01000057">
    <property type="protein sequence ID" value="PIS21323.1"/>
    <property type="molecule type" value="Genomic_DNA"/>
</dbReference>
<evidence type="ECO:0000313" key="2">
    <source>
        <dbReference type="Proteomes" id="UP000231098"/>
    </source>
</evidence>
<evidence type="ECO:0008006" key="3">
    <source>
        <dbReference type="Google" id="ProtNLM"/>
    </source>
</evidence>
<sequence length="178" mass="20941">MTFVVLCGSAFFIVKKRTQKIHLLTFRNEEYRLSFSYPSNFQVTPLSEKQNEEYFLFRSVREQPSALISLRYEKGLGVLKLTGGSILDSLINGVNRRYPERFPEFKKTKFEEKVVGNEKSALFEFTYLGTDKSTRMKQRLIIISKDNNVFYLSMQSTEAEFEKSIQDFNEIERTFTFL</sequence>
<dbReference type="AlphaFoldDB" id="A0A2H0X8R4"/>
<dbReference type="Gene3D" id="3.40.1000.10">
    <property type="entry name" value="Mog1/PsbP, alpha/beta/alpha sandwich"/>
    <property type="match status" value="1"/>
</dbReference>